<name>A0A3G2JG35_9ACTN</name>
<feature type="transmembrane region" description="Helical" evidence="1">
    <location>
        <begin position="67"/>
        <end position="92"/>
    </location>
</feature>
<evidence type="ECO:0000313" key="2">
    <source>
        <dbReference type="EMBL" id="AYN41368.1"/>
    </source>
</evidence>
<gene>
    <name evidence="2" type="ORF">D9753_23590</name>
</gene>
<dbReference type="Proteomes" id="UP000268329">
    <property type="component" value="Chromosome"/>
</dbReference>
<evidence type="ECO:0000256" key="1">
    <source>
        <dbReference type="SAM" id="Phobius"/>
    </source>
</evidence>
<organism evidence="2 3">
    <name type="scientific">Streptomyces dangxiongensis</name>
    <dbReference type="NCBI Taxonomy" id="1442032"/>
    <lineage>
        <taxon>Bacteria</taxon>
        <taxon>Bacillati</taxon>
        <taxon>Actinomycetota</taxon>
        <taxon>Actinomycetes</taxon>
        <taxon>Kitasatosporales</taxon>
        <taxon>Streptomycetaceae</taxon>
        <taxon>Streptomyces</taxon>
    </lineage>
</organism>
<accession>A0A3G2JG35</accession>
<keyword evidence="1" id="KW-0812">Transmembrane</keyword>
<keyword evidence="1" id="KW-0472">Membrane</keyword>
<protein>
    <submittedName>
        <fullName evidence="2">Uncharacterized protein</fullName>
    </submittedName>
</protein>
<evidence type="ECO:0000313" key="3">
    <source>
        <dbReference type="Proteomes" id="UP000268329"/>
    </source>
</evidence>
<dbReference type="AlphaFoldDB" id="A0A3G2JG35"/>
<keyword evidence="3" id="KW-1185">Reference proteome</keyword>
<proteinExistence type="predicted"/>
<dbReference type="EMBL" id="CP033073">
    <property type="protein sequence ID" value="AYN41368.1"/>
    <property type="molecule type" value="Genomic_DNA"/>
</dbReference>
<dbReference type="OrthoDB" id="10011514at2"/>
<keyword evidence="1" id="KW-1133">Transmembrane helix</keyword>
<dbReference type="KEGG" id="sdd:D9753_23590"/>
<sequence>MLTQGQVRGSFLRLAPVISAAGVQSAVSPACPFLTEVAPAVGDPGRARVRAAKGDDPLMRIRREVRWVSWGLWLACLVFCIWFFAEAITLFLQAGSW</sequence>
<reference evidence="2 3" key="1">
    <citation type="submission" date="2018-10" db="EMBL/GenBank/DDBJ databases">
        <title>The genome of Streptomyces dangxiongensis Z022.</title>
        <authorList>
            <person name="Zhang B."/>
        </authorList>
    </citation>
    <scope>NUCLEOTIDE SEQUENCE [LARGE SCALE GENOMIC DNA]</scope>
    <source>
        <strain evidence="2 3">Z022</strain>
    </source>
</reference>